<feature type="compositionally biased region" description="Polar residues" evidence="1">
    <location>
        <begin position="359"/>
        <end position="376"/>
    </location>
</feature>
<feature type="compositionally biased region" description="Polar residues" evidence="1">
    <location>
        <begin position="558"/>
        <end position="576"/>
    </location>
</feature>
<feature type="compositionally biased region" description="Basic and acidic residues" evidence="1">
    <location>
        <begin position="187"/>
        <end position="202"/>
    </location>
</feature>
<feature type="compositionally biased region" description="Low complexity" evidence="1">
    <location>
        <begin position="548"/>
        <end position="557"/>
    </location>
</feature>
<dbReference type="AlphaFoldDB" id="A0ABD3PF96"/>
<feature type="compositionally biased region" description="Low complexity" evidence="1">
    <location>
        <begin position="79"/>
        <end position="88"/>
    </location>
</feature>
<feature type="compositionally biased region" description="Polar residues" evidence="1">
    <location>
        <begin position="17"/>
        <end position="26"/>
    </location>
</feature>
<evidence type="ECO:0000256" key="1">
    <source>
        <dbReference type="SAM" id="MobiDB-lite"/>
    </source>
</evidence>
<evidence type="ECO:0000313" key="3">
    <source>
        <dbReference type="Proteomes" id="UP001530315"/>
    </source>
</evidence>
<reference evidence="2 3" key="1">
    <citation type="submission" date="2024-10" db="EMBL/GenBank/DDBJ databases">
        <title>Updated reference genomes for cyclostephanoid diatoms.</title>
        <authorList>
            <person name="Roberts W.R."/>
            <person name="Alverson A.J."/>
        </authorList>
    </citation>
    <scope>NUCLEOTIDE SEQUENCE [LARGE SCALE GENOMIC DNA]</scope>
    <source>
        <strain evidence="2 3">AJA276-08</strain>
    </source>
</reference>
<feature type="compositionally biased region" description="Polar residues" evidence="1">
    <location>
        <begin position="644"/>
        <end position="665"/>
    </location>
</feature>
<name>A0ABD3PF96_9STRA</name>
<feature type="compositionally biased region" description="Polar residues" evidence="1">
    <location>
        <begin position="108"/>
        <end position="118"/>
    </location>
</feature>
<feature type="region of interest" description="Disordered" evidence="1">
    <location>
        <begin position="108"/>
        <end position="279"/>
    </location>
</feature>
<organism evidence="2 3">
    <name type="scientific">Stephanodiscus triporus</name>
    <dbReference type="NCBI Taxonomy" id="2934178"/>
    <lineage>
        <taxon>Eukaryota</taxon>
        <taxon>Sar</taxon>
        <taxon>Stramenopiles</taxon>
        <taxon>Ochrophyta</taxon>
        <taxon>Bacillariophyta</taxon>
        <taxon>Coscinodiscophyceae</taxon>
        <taxon>Thalassiosirophycidae</taxon>
        <taxon>Stephanodiscales</taxon>
        <taxon>Stephanodiscaceae</taxon>
        <taxon>Stephanodiscus</taxon>
    </lineage>
</organism>
<evidence type="ECO:0000313" key="2">
    <source>
        <dbReference type="EMBL" id="KAL3786284.1"/>
    </source>
</evidence>
<keyword evidence="3" id="KW-1185">Reference proteome</keyword>
<protein>
    <submittedName>
        <fullName evidence="2">Uncharacterized protein</fullName>
    </submittedName>
</protein>
<accession>A0ABD3PF96</accession>
<feature type="non-terminal residue" evidence="2">
    <location>
        <position position="680"/>
    </location>
</feature>
<dbReference type="Proteomes" id="UP001530315">
    <property type="component" value="Unassembled WGS sequence"/>
</dbReference>
<proteinExistence type="predicted"/>
<feature type="region of interest" description="Disordered" evidence="1">
    <location>
        <begin position="1"/>
        <end position="94"/>
    </location>
</feature>
<comment type="caution">
    <text evidence="2">The sequence shown here is derived from an EMBL/GenBank/DDBJ whole genome shotgun (WGS) entry which is preliminary data.</text>
</comment>
<feature type="compositionally biased region" description="Pro residues" evidence="1">
    <location>
        <begin position="582"/>
        <end position="591"/>
    </location>
</feature>
<feature type="compositionally biased region" description="Polar residues" evidence="1">
    <location>
        <begin position="618"/>
        <end position="637"/>
    </location>
</feature>
<feature type="region of interest" description="Disordered" evidence="1">
    <location>
        <begin position="496"/>
        <end position="680"/>
    </location>
</feature>
<feature type="region of interest" description="Disordered" evidence="1">
    <location>
        <begin position="348"/>
        <end position="379"/>
    </location>
</feature>
<feature type="compositionally biased region" description="Basic and acidic residues" evidence="1">
    <location>
        <begin position="126"/>
        <end position="153"/>
    </location>
</feature>
<sequence>MSLLDGCPLCAMDGKSTAGSVRSQNFNEKKAEANPIVSNTSAATEARRRGEKPMPPPPPRRSRSGSRVRFQPDKDVQFTTTTAVTKAKSALRASPRYKVCEVMMQQQLDKSEKITTMSMDMGMDFSIHDDEDSRSSLNHTHNEESHDKQMDRHEEDEEQQVEDDKEDEKMQMPLPILPSLLPPSFPHESENDSKETSTRNQDDQESESTDGCQRGCGRGRRSYQQVRAVQHRPDPDESLPGNIVGYSSQTSSSQRQRRRREVGVDAEQRSSRSASLTYQTQRLKLPPPQLPNSMQLLQPSPEGSARNYHHLNHRQQQPLYTNMVISPVPNDDEVSALTFMGQSVRSTSDYPNYHPASICENSSQEQDDNGPSSSAAQVADNAKSVSALALSMIRADTNEFDPKTGRCIRHPHIRLRKKKLFGKGWKVLMSACPDCCVSELRRIQLAEENSSKLASEKKKKIESLGRRVSDLTNDSSYGNNGGAACSRVRIHMGRVDEGETLASRRRSSSRSSSFRVSDLTGDSGYGDNRGGLSAEGGTSASKRRSRSFSRSCSNGLSGPSTSFITSPETMTTSLSPTKVELPLPPPPPPRRCPSQEIRRGPLPLPPKKITLHLESDEATTSLTCSDGSNISNNSNTTMKEDKIGNSSNHQEQEVNELSQSQQENLHATLPRQMRWTDPKT</sequence>
<gene>
    <name evidence="2" type="ORF">ACHAW5_001862</name>
</gene>
<dbReference type="EMBL" id="JALLAZ020000839">
    <property type="protein sequence ID" value="KAL3786284.1"/>
    <property type="molecule type" value="Genomic_DNA"/>
</dbReference>
<feature type="compositionally biased region" description="Basic and acidic residues" evidence="1">
    <location>
        <begin position="261"/>
        <end position="270"/>
    </location>
</feature>
<feature type="compositionally biased region" description="Acidic residues" evidence="1">
    <location>
        <begin position="154"/>
        <end position="166"/>
    </location>
</feature>